<reference evidence="1" key="1">
    <citation type="journal article" date="2017" name="Appl. Environ. Microbiol.">
        <title>Microdiversification of a pelagic Polynucleobacter species is mainly driven by acquisition of genomic islands from a partially interspecific gene pool.</title>
        <authorList>
            <person name="Hoetzinger M."/>
            <person name="Hahn M.W."/>
            <person name="Jezberova J."/>
            <person name="Schmidt J."/>
            <person name="Koll U."/>
        </authorList>
    </citation>
    <scope>NUCLEOTIDE SEQUENCE</scope>
    <source>
        <strain evidence="1">MWH-RechtKol4</strain>
    </source>
</reference>
<organism evidence="1 2">
    <name type="scientific">Polynucleobacter asymbioticus</name>
    <dbReference type="NCBI Taxonomy" id="576611"/>
    <lineage>
        <taxon>Bacteria</taxon>
        <taxon>Pseudomonadati</taxon>
        <taxon>Pseudomonadota</taxon>
        <taxon>Betaproteobacteria</taxon>
        <taxon>Burkholderiales</taxon>
        <taxon>Burkholderiaceae</taxon>
        <taxon>Polynucleobacter</taxon>
    </lineage>
</organism>
<accession>A0AAC9ITA2</accession>
<dbReference type="PANTHER" id="PTHR33844:SF1">
    <property type="entry name" value="SULFOTRANSFERASE DOMAIN-CONTAINING PROTEIN"/>
    <property type="match status" value="1"/>
</dbReference>
<dbReference type="Proteomes" id="UP000182060">
    <property type="component" value="Chromosome"/>
</dbReference>
<protein>
    <recommendedName>
        <fullName evidence="3">Sulfotransferase domain-containing protein</fullName>
    </recommendedName>
</protein>
<dbReference type="PANTHER" id="PTHR33844">
    <property type="entry name" value="SULFOTRANSFER_1 DOMAIN-CONTAINING PROTEIN"/>
    <property type="match status" value="1"/>
</dbReference>
<evidence type="ECO:0000313" key="2">
    <source>
        <dbReference type="Proteomes" id="UP000182060"/>
    </source>
</evidence>
<gene>
    <name evidence="1" type="ORF">AOC25_02120</name>
</gene>
<proteinExistence type="predicted"/>
<dbReference type="Gene3D" id="3.40.50.300">
    <property type="entry name" value="P-loop containing nucleotide triphosphate hydrolases"/>
    <property type="match status" value="1"/>
</dbReference>
<dbReference type="AlphaFoldDB" id="A0AAC9ITA2"/>
<sequence length="337" mass="38622">MIPVSPDDFSCHQSIPLSEVNLHLYKSIVPYCVDFRNRENCYIGNVDIPKSLDAPFLYQYLRETATSFIKVPWENGPIFPDLSKLQMPRFIFSPGRCGSTLAGKIVLTAGGVSLSEPDYYSQISLAKLSSKDVAEEERRKFEALMRKISLDMTIDLLHAYQINSSQILIKLRSECCLNPKIFLFSKTRKQDTIFIIRHFKRWAISFASMFAENNKMEWIENNSVNIYQHAINCFAFLKSHSKVHVITYETMTNTDLANASNLSRAFNLRINPEAIKIAASEDSQKGTVLERRTHHPSSDELKRIDQAFLRWRKNTQGNFLIDNGLGYLLDADLHSQP</sequence>
<dbReference type="InterPro" id="IPR027417">
    <property type="entry name" value="P-loop_NTPase"/>
</dbReference>
<evidence type="ECO:0008006" key="3">
    <source>
        <dbReference type="Google" id="ProtNLM"/>
    </source>
</evidence>
<dbReference type="SUPFAM" id="SSF52540">
    <property type="entry name" value="P-loop containing nucleoside triphosphate hydrolases"/>
    <property type="match status" value="1"/>
</dbReference>
<evidence type="ECO:0000313" key="1">
    <source>
        <dbReference type="EMBL" id="APC00502.1"/>
    </source>
</evidence>
<name>A0AAC9ITA2_9BURK</name>
<dbReference type="EMBL" id="CP015017">
    <property type="protein sequence ID" value="APC00502.1"/>
    <property type="molecule type" value="Genomic_DNA"/>
</dbReference>